<reference evidence="1 2" key="1">
    <citation type="submission" date="2017-02" db="EMBL/GenBank/DDBJ databases">
        <authorList>
            <person name="Peterson S.W."/>
        </authorList>
    </citation>
    <scope>NUCLEOTIDE SEQUENCE [LARGE SCALE GENOMIC DNA]</scope>
    <source>
        <strain evidence="1 2">P15</strain>
    </source>
</reference>
<evidence type="ECO:0000313" key="1">
    <source>
        <dbReference type="EMBL" id="SKC49728.1"/>
    </source>
</evidence>
<accession>A0A1T5JET9</accession>
<name>A0A1T5JET9_9GAMM</name>
<keyword evidence="2" id="KW-1185">Reference proteome</keyword>
<dbReference type="OrthoDB" id="6058278at2"/>
<evidence type="ECO:0000313" key="2">
    <source>
        <dbReference type="Proteomes" id="UP000190341"/>
    </source>
</evidence>
<protein>
    <submittedName>
        <fullName evidence="1">Uncharacterized protein</fullName>
    </submittedName>
</protein>
<sequence>MKEYQKGEPTAVVRVEVFVESLRLGAKLLDVRHDGKVAEEIARLMAGRALDLGTDSVSTVAHKTIPYELRAIGAEEVGILLGLAPRTVLETVACRPDFPIRLTKRPATWVAGEVLKWRDANRVD</sequence>
<dbReference type="AlphaFoldDB" id="A0A1T5JET9"/>
<organism evidence="1 2">
    <name type="scientific">Pseudoxanthomonas indica</name>
    <dbReference type="NCBI Taxonomy" id="428993"/>
    <lineage>
        <taxon>Bacteria</taxon>
        <taxon>Pseudomonadati</taxon>
        <taxon>Pseudomonadota</taxon>
        <taxon>Gammaproteobacteria</taxon>
        <taxon>Lysobacterales</taxon>
        <taxon>Lysobacteraceae</taxon>
        <taxon>Pseudoxanthomonas</taxon>
    </lineage>
</organism>
<dbReference type="Proteomes" id="UP000190341">
    <property type="component" value="Unassembled WGS sequence"/>
</dbReference>
<proteinExistence type="predicted"/>
<gene>
    <name evidence="1" type="ORF">SAMN06296058_0734</name>
</gene>
<dbReference type="EMBL" id="FUZV01000001">
    <property type="protein sequence ID" value="SKC49728.1"/>
    <property type="molecule type" value="Genomic_DNA"/>
</dbReference>
<dbReference type="RefSeq" id="WP_079723112.1">
    <property type="nucleotide sequence ID" value="NZ_BMCL01000003.1"/>
</dbReference>